<keyword evidence="3" id="KW-0520">NAD</keyword>
<evidence type="ECO:0000313" key="5">
    <source>
        <dbReference type="Proteomes" id="UP000081671"/>
    </source>
</evidence>
<dbReference type="FunCoup" id="A0A1S3EK45">
    <property type="interactions" value="33"/>
</dbReference>
<dbReference type="GO" id="GO:0005811">
    <property type="term" value="C:lipid droplet"/>
    <property type="evidence" value="ECO:0007669"/>
    <property type="project" value="TreeGrafter"/>
</dbReference>
<evidence type="ECO:0000256" key="4">
    <source>
        <dbReference type="RuleBase" id="RU000363"/>
    </source>
</evidence>
<dbReference type="RefSeq" id="XP_012864758.1">
    <property type="nucleotide sequence ID" value="XM_013009304.1"/>
</dbReference>
<gene>
    <name evidence="6" type="primary">LOC105980479</name>
</gene>
<organism evidence="5 6">
    <name type="scientific">Dipodomys ordii</name>
    <name type="common">Ord's kangaroo rat</name>
    <dbReference type="NCBI Taxonomy" id="10020"/>
    <lineage>
        <taxon>Eukaryota</taxon>
        <taxon>Metazoa</taxon>
        <taxon>Chordata</taxon>
        <taxon>Craniata</taxon>
        <taxon>Vertebrata</taxon>
        <taxon>Euteleostomi</taxon>
        <taxon>Mammalia</taxon>
        <taxon>Eutheria</taxon>
        <taxon>Euarchontoglires</taxon>
        <taxon>Glires</taxon>
        <taxon>Rodentia</taxon>
        <taxon>Castorimorpha</taxon>
        <taxon>Heteromyidae</taxon>
        <taxon>Dipodomyinae</taxon>
        <taxon>Dipodomys</taxon>
    </lineage>
</organism>
<evidence type="ECO:0000256" key="3">
    <source>
        <dbReference type="ARBA" id="ARBA00023027"/>
    </source>
</evidence>
<dbReference type="AlphaFoldDB" id="A0A1S3EK45"/>
<dbReference type="PANTHER" id="PTHR24322:SF341">
    <property type="entry name" value="SHORT-CHAIN DEHYDROGENASE_REDUCTASE FAMILY 16C MEMBER 6"/>
    <property type="match status" value="1"/>
</dbReference>
<sequence length="328" mass="36472">MDVIVDTISFGGKCLYYFLEAFTFKIIPPKRKDVAGEIVLITGGGSGLGRQLAIHFATLGAIIVLWDINEEGNKETCRLVKEMSNVKIFAYTCDCSKRQEVYQVAAQVREEVGNVTILINNAGIVTGKNFLDIPDDMIEKSFAVNALSHFWTYKAFLPAMIEANHGHLVCISSLAGTIGLNGLSGEYFIQPLYFVSDYCATKFAAFGFAESLFFELDLIKKTNIKTTIICPFLINTGMFDGCVSKYPLLLPILEPKYVAQKIIDAILQEKVYCTLPKSASFILYLKQIMTPKMTVAMVKYLGGETIMASFKGRMKPNTLPPETKEKHQ</sequence>
<dbReference type="STRING" id="10020.ENSDORP00000023591"/>
<dbReference type="CDD" id="cd05339">
    <property type="entry name" value="17beta-HSDXI-like_SDR_c"/>
    <property type="match status" value="1"/>
</dbReference>
<reference evidence="6" key="1">
    <citation type="submission" date="2025-08" db="UniProtKB">
        <authorList>
            <consortium name="RefSeq"/>
        </authorList>
    </citation>
    <scope>IDENTIFICATION</scope>
    <source>
        <tissue evidence="6">Kidney</tissue>
    </source>
</reference>
<evidence type="ECO:0000313" key="6">
    <source>
        <dbReference type="RefSeq" id="XP_012864758.1"/>
    </source>
</evidence>
<dbReference type="FunFam" id="3.40.50.720:FF:000202">
    <property type="entry name" value="Short-chain dehydrogenase/reductase family 16C member 6"/>
    <property type="match status" value="1"/>
</dbReference>
<dbReference type="InterPro" id="IPR002347">
    <property type="entry name" value="SDR_fam"/>
</dbReference>
<keyword evidence="5" id="KW-1185">Reference proteome</keyword>
<keyword evidence="2" id="KW-0560">Oxidoreductase</keyword>
<dbReference type="GeneID" id="105980479"/>
<evidence type="ECO:0000256" key="2">
    <source>
        <dbReference type="ARBA" id="ARBA00023002"/>
    </source>
</evidence>
<dbReference type="OrthoDB" id="10253736at2759"/>
<dbReference type="Proteomes" id="UP000081671">
    <property type="component" value="Unplaced"/>
</dbReference>
<dbReference type="InterPro" id="IPR036291">
    <property type="entry name" value="NAD(P)-bd_dom_sf"/>
</dbReference>
<dbReference type="GO" id="GO:0016616">
    <property type="term" value="F:oxidoreductase activity, acting on the CH-OH group of donors, NAD or NADP as acceptor"/>
    <property type="evidence" value="ECO:0007669"/>
    <property type="project" value="TreeGrafter"/>
</dbReference>
<dbReference type="PRINTS" id="PR00080">
    <property type="entry name" value="SDRFAMILY"/>
</dbReference>
<evidence type="ECO:0000256" key="1">
    <source>
        <dbReference type="ARBA" id="ARBA00006484"/>
    </source>
</evidence>
<dbReference type="KEGG" id="dord:105980479"/>
<comment type="similarity">
    <text evidence="1 4">Belongs to the short-chain dehydrogenases/reductases (SDR) family.</text>
</comment>
<dbReference type="InParanoid" id="A0A1S3EK45"/>
<dbReference type="PRINTS" id="PR00081">
    <property type="entry name" value="GDHRDH"/>
</dbReference>
<protein>
    <submittedName>
        <fullName evidence="6">Short-chain dehydrogenase/reductase family 16C member 6-like</fullName>
    </submittedName>
</protein>
<dbReference type="SUPFAM" id="SSF51735">
    <property type="entry name" value="NAD(P)-binding Rossmann-fold domains"/>
    <property type="match status" value="1"/>
</dbReference>
<dbReference type="PANTHER" id="PTHR24322">
    <property type="entry name" value="PKSB"/>
    <property type="match status" value="1"/>
</dbReference>
<accession>A0A1S3EK45</accession>
<name>A0A1S3EK45_DIPOR</name>
<dbReference type="Pfam" id="PF00106">
    <property type="entry name" value="adh_short"/>
    <property type="match status" value="1"/>
</dbReference>
<dbReference type="Gene3D" id="3.40.50.720">
    <property type="entry name" value="NAD(P)-binding Rossmann-like Domain"/>
    <property type="match status" value="1"/>
</dbReference>
<proteinExistence type="inferred from homology"/>